<protein>
    <submittedName>
        <fullName evidence="1">Uncharacterized protein</fullName>
    </submittedName>
</protein>
<name>A0A382ACE1_9ZZZZ</name>
<proteinExistence type="predicted"/>
<sequence length="25" mass="2917">HPGRSWRPYGARINMRRINVQAAIP</sequence>
<dbReference type="AlphaFoldDB" id="A0A382ACE1"/>
<dbReference type="EMBL" id="UINC01024663">
    <property type="protein sequence ID" value="SVA98742.1"/>
    <property type="molecule type" value="Genomic_DNA"/>
</dbReference>
<accession>A0A382ACE1</accession>
<reference evidence="1" key="1">
    <citation type="submission" date="2018-05" db="EMBL/GenBank/DDBJ databases">
        <authorList>
            <person name="Lanie J.A."/>
            <person name="Ng W.-L."/>
            <person name="Kazmierczak K.M."/>
            <person name="Andrzejewski T.M."/>
            <person name="Davidsen T.M."/>
            <person name="Wayne K.J."/>
            <person name="Tettelin H."/>
            <person name="Glass J.I."/>
            <person name="Rusch D."/>
            <person name="Podicherti R."/>
            <person name="Tsui H.-C.T."/>
            <person name="Winkler M.E."/>
        </authorList>
    </citation>
    <scope>NUCLEOTIDE SEQUENCE</scope>
</reference>
<gene>
    <name evidence="1" type="ORF">METZ01_LOCUS151596</name>
</gene>
<feature type="non-terminal residue" evidence="1">
    <location>
        <position position="25"/>
    </location>
</feature>
<feature type="non-terminal residue" evidence="1">
    <location>
        <position position="1"/>
    </location>
</feature>
<evidence type="ECO:0000313" key="1">
    <source>
        <dbReference type="EMBL" id="SVA98742.1"/>
    </source>
</evidence>
<organism evidence="1">
    <name type="scientific">marine metagenome</name>
    <dbReference type="NCBI Taxonomy" id="408172"/>
    <lineage>
        <taxon>unclassified sequences</taxon>
        <taxon>metagenomes</taxon>
        <taxon>ecological metagenomes</taxon>
    </lineage>
</organism>